<dbReference type="GeneID" id="68103265"/>
<protein>
    <recommendedName>
        <fullName evidence="2">BTB domain-containing protein</fullName>
    </recommendedName>
</protein>
<dbReference type="Gene3D" id="2.130.10.110">
    <property type="entry name" value="Clathrin heavy-chain terminal domain"/>
    <property type="match status" value="1"/>
</dbReference>
<proteinExistence type="predicted"/>
<dbReference type="SUPFAM" id="SSF54695">
    <property type="entry name" value="POZ domain"/>
    <property type="match status" value="1"/>
</dbReference>
<accession>A0AA88KJ44</accession>
<dbReference type="Gene3D" id="3.30.710.10">
    <property type="entry name" value="Potassium Channel Kv1.1, Chain A"/>
    <property type="match status" value="1"/>
</dbReference>
<dbReference type="EMBL" id="PYSW02000045">
    <property type="protein sequence ID" value="KAG2374527.1"/>
    <property type="molecule type" value="Genomic_DNA"/>
</dbReference>
<dbReference type="PANTHER" id="PTHR24413">
    <property type="entry name" value="SPECKLE-TYPE POZ PROTEIN"/>
    <property type="match status" value="1"/>
</dbReference>
<gene>
    <name evidence="3" type="ORF">C9374_010811</name>
</gene>
<dbReference type="SMART" id="SM00225">
    <property type="entry name" value="BTB"/>
    <property type="match status" value="1"/>
</dbReference>
<organism evidence="3 4">
    <name type="scientific">Naegleria lovaniensis</name>
    <name type="common">Amoeba</name>
    <dbReference type="NCBI Taxonomy" id="51637"/>
    <lineage>
        <taxon>Eukaryota</taxon>
        <taxon>Discoba</taxon>
        <taxon>Heterolobosea</taxon>
        <taxon>Tetramitia</taxon>
        <taxon>Eutetramitia</taxon>
        <taxon>Vahlkampfiidae</taxon>
        <taxon>Naegleria</taxon>
    </lineage>
</organism>
<dbReference type="GO" id="GO:0030132">
    <property type="term" value="C:clathrin coat of coated pit"/>
    <property type="evidence" value="ECO:0007669"/>
    <property type="project" value="InterPro"/>
</dbReference>
<dbReference type="InterPro" id="IPR000210">
    <property type="entry name" value="BTB/POZ_dom"/>
</dbReference>
<reference evidence="3 4" key="1">
    <citation type="journal article" date="2018" name="BMC Genomics">
        <title>The genome of Naegleria lovaniensis, the basis for a comparative approach to unravel pathogenicity factors of the human pathogenic amoeba N. fowleri.</title>
        <authorList>
            <person name="Liechti N."/>
            <person name="Schurch N."/>
            <person name="Bruggmann R."/>
            <person name="Wittwer M."/>
        </authorList>
    </citation>
    <scope>NUCLEOTIDE SEQUENCE [LARGE SCALE GENOMIC DNA]</scope>
    <source>
        <strain evidence="3 4">ATCC 30569</strain>
    </source>
</reference>
<evidence type="ECO:0000259" key="2">
    <source>
        <dbReference type="PROSITE" id="PS50097"/>
    </source>
</evidence>
<dbReference type="InterPro" id="IPR016025">
    <property type="entry name" value="Clathrin_H-chain_N"/>
</dbReference>
<feature type="compositionally biased region" description="Polar residues" evidence="1">
    <location>
        <begin position="1"/>
        <end position="19"/>
    </location>
</feature>
<dbReference type="PROSITE" id="PS50097">
    <property type="entry name" value="BTB"/>
    <property type="match status" value="1"/>
</dbReference>
<dbReference type="AlphaFoldDB" id="A0AA88KJ44"/>
<evidence type="ECO:0000313" key="3">
    <source>
        <dbReference type="EMBL" id="KAG2374527.1"/>
    </source>
</evidence>
<dbReference type="GO" id="GO:0006886">
    <property type="term" value="P:intracellular protein transport"/>
    <property type="evidence" value="ECO:0007669"/>
    <property type="project" value="InterPro"/>
</dbReference>
<feature type="domain" description="BTB" evidence="2">
    <location>
        <begin position="587"/>
        <end position="645"/>
    </location>
</feature>
<feature type="region of interest" description="Disordered" evidence="1">
    <location>
        <begin position="1"/>
        <end position="26"/>
    </location>
</feature>
<dbReference type="Pfam" id="PF00651">
    <property type="entry name" value="BTB"/>
    <property type="match status" value="1"/>
</dbReference>
<dbReference type="GO" id="GO:0016192">
    <property type="term" value="P:vesicle-mediated transport"/>
    <property type="evidence" value="ECO:0007669"/>
    <property type="project" value="InterPro"/>
</dbReference>
<name>A0AA88KJ44_NAELO</name>
<evidence type="ECO:0000256" key="1">
    <source>
        <dbReference type="SAM" id="MobiDB-lite"/>
    </source>
</evidence>
<dbReference type="Proteomes" id="UP000816034">
    <property type="component" value="Unassembled WGS sequence"/>
</dbReference>
<dbReference type="GO" id="GO:0005198">
    <property type="term" value="F:structural molecule activity"/>
    <property type="evidence" value="ECO:0007669"/>
    <property type="project" value="InterPro"/>
</dbReference>
<dbReference type="GO" id="GO:0030130">
    <property type="term" value="C:clathrin coat of trans-Golgi network vesicle"/>
    <property type="evidence" value="ECO:0007669"/>
    <property type="project" value="InterPro"/>
</dbReference>
<sequence>MDSTQGKVQQQPSNESSPRCYTEKRTRKTLSLPSDPYKNWTFSMNEKFVCLLKKQNQDGMDASQDYIQYNIRTGDVLKKQVSSSVRLISCNKDGKYEFHLSSQHLQVFNSRNSTMEKEIFISSNSIEFAKWINAHTIAFVTCSTSYHSIGERCVYHCKKVVSTDKKTQWNMEKIFEFSNQPIEKKVIDMGMNISEDQHYVKLLNTDFKACTCVLYSRTSKNVTFKELGDGCFGAKIWYSSQDDKNSEIRQQTSMFIAECGSKWTCYQAGGSKEFTSSRAQVYPVTLIVNEELGIFSSLDSSGTWSCFDLYECQRFHKDRIPHIFKHVVSIENGFLCLDSSLKLFKFTFNVEYLRLNYANDDRQKFNPWKRILYEYKPQKEMETCIEPICRLKIFPRDEHQNGRITCVNAVIAKYYPQLWNNVIKTDLDSQFLSQQELLVLNECLACLMYGKSKFESRDLFSLACILHYCHSEFPELTTLVEASFAESISMDNVFSLIASIRHFLIVHPDSILLRKYLQKCHDFLQECENDENRDQFGPYLHALDEYFNSSNTSFNLLDQQQQGCCCIIQHPPKLSGLTPLFNDPELSDVKVNVFGQVFHLHRSILSNASTFFEVLLNEESPFSDVSNDDVLILQDPWSENQLNSIEQQGISNEDQQQIALQVKSTALIVLLKYCYGMTDQLLLSDKENSKTQKHVSSTNVHDIFDNNDDFFWNDERVTTEPLENNTNNQSQQHAETTHLEPSHLLTLYTYANFYQIPSLKQHVTQLFKQQLSVNNFIQACYWFTIYQLQQYEHLLEDILEFGTRHAREIFEKYSDEELEPYGFILTRLARRLATRIPLQSKEDELWQ</sequence>
<comment type="caution">
    <text evidence="3">The sequence shown here is derived from an EMBL/GenBank/DDBJ whole genome shotgun (WGS) entry which is preliminary data.</text>
</comment>
<dbReference type="RefSeq" id="XP_044543701.1">
    <property type="nucleotide sequence ID" value="XM_044686397.1"/>
</dbReference>
<evidence type="ECO:0000313" key="4">
    <source>
        <dbReference type="Proteomes" id="UP000816034"/>
    </source>
</evidence>
<keyword evidence="4" id="KW-1185">Reference proteome</keyword>
<dbReference type="InterPro" id="IPR011333">
    <property type="entry name" value="SKP1/BTB/POZ_sf"/>
</dbReference>